<comment type="caution">
    <text evidence="5">The sequence shown here is derived from an EMBL/GenBank/DDBJ whole genome shotgun (WGS) entry which is preliminary data.</text>
</comment>
<sequence>MSAVVLEKAKAVRTEPGPCPEIVTQRLTLRPHRLSDAAAIAETLCDFKVSRMLSRVPQPYDRQDALDWLVPQTSGILPNWQLAITTGDDVHIGVVGLELRHGRWHLGYWLNRLYWDRGYMSEAASGVLERFFRRMPDTVVHSGAFADNLGSLNVQTKLGFRITGASDVFNRARNVMVPHIETELAPEDFRLLAPAPRHDRA</sequence>
<name>A0A7X0MT57_9HYPH</name>
<dbReference type="Proteomes" id="UP000585437">
    <property type="component" value="Unassembled WGS sequence"/>
</dbReference>
<keyword evidence="6" id="KW-1185">Reference proteome</keyword>
<dbReference type="InterPro" id="IPR051531">
    <property type="entry name" value="N-acetyltransferase"/>
</dbReference>
<evidence type="ECO:0000256" key="3">
    <source>
        <dbReference type="ARBA" id="ARBA00038502"/>
    </source>
</evidence>
<dbReference type="Gene3D" id="3.40.630.30">
    <property type="match status" value="1"/>
</dbReference>
<proteinExistence type="inferred from homology"/>
<dbReference type="AlphaFoldDB" id="A0A7X0MT57"/>
<reference evidence="5 6" key="1">
    <citation type="submission" date="2020-08" db="EMBL/GenBank/DDBJ databases">
        <title>The Agave Microbiome: Exploring the role of microbial communities in plant adaptations to desert environments.</title>
        <authorList>
            <person name="Partida-Martinez L.P."/>
        </authorList>
    </citation>
    <scope>NUCLEOTIDE SEQUENCE [LARGE SCALE GENOMIC DNA]</scope>
    <source>
        <strain evidence="5 6">AS3.12</strain>
    </source>
</reference>
<dbReference type="PANTHER" id="PTHR43792:SF8">
    <property type="entry name" value="[RIBOSOMAL PROTEIN US5]-ALANINE N-ACETYLTRANSFERASE"/>
    <property type="match status" value="1"/>
</dbReference>
<dbReference type="PANTHER" id="PTHR43792">
    <property type="entry name" value="GNAT FAMILY, PUTATIVE (AFU_ORTHOLOGUE AFUA_3G00765)-RELATED-RELATED"/>
    <property type="match status" value="1"/>
</dbReference>
<dbReference type="PROSITE" id="PS51186">
    <property type="entry name" value="GNAT"/>
    <property type="match status" value="1"/>
</dbReference>
<keyword evidence="1 5" id="KW-0808">Transferase</keyword>
<accession>A0A7X0MT57</accession>
<evidence type="ECO:0000313" key="5">
    <source>
        <dbReference type="EMBL" id="MBB6510409.1"/>
    </source>
</evidence>
<keyword evidence="2" id="KW-0012">Acyltransferase</keyword>
<dbReference type="SUPFAM" id="SSF55729">
    <property type="entry name" value="Acyl-CoA N-acyltransferases (Nat)"/>
    <property type="match status" value="1"/>
</dbReference>
<dbReference type="RefSeq" id="WP_184655590.1">
    <property type="nucleotide sequence ID" value="NZ_JACHBU010000008.1"/>
</dbReference>
<evidence type="ECO:0000256" key="1">
    <source>
        <dbReference type="ARBA" id="ARBA00022679"/>
    </source>
</evidence>
<dbReference type="Pfam" id="PF13302">
    <property type="entry name" value="Acetyltransf_3"/>
    <property type="match status" value="1"/>
</dbReference>
<comment type="similarity">
    <text evidence="3">Belongs to the acetyltransferase family. RimJ subfamily.</text>
</comment>
<feature type="domain" description="N-acetyltransferase" evidence="4">
    <location>
        <begin position="27"/>
        <end position="181"/>
    </location>
</feature>
<dbReference type="EMBL" id="JACHBU010000008">
    <property type="protein sequence ID" value="MBB6510409.1"/>
    <property type="molecule type" value="Genomic_DNA"/>
</dbReference>
<dbReference type="InterPro" id="IPR000182">
    <property type="entry name" value="GNAT_dom"/>
</dbReference>
<dbReference type="InterPro" id="IPR016181">
    <property type="entry name" value="Acyl_CoA_acyltransferase"/>
</dbReference>
<gene>
    <name evidence="5" type="ORF">F4695_003798</name>
</gene>
<evidence type="ECO:0000256" key="2">
    <source>
        <dbReference type="ARBA" id="ARBA00023315"/>
    </source>
</evidence>
<dbReference type="GO" id="GO:0016747">
    <property type="term" value="F:acyltransferase activity, transferring groups other than amino-acyl groups"/>
    <property type="evidence" value="ECO:0007669"/>
    <property type="project" value="InterPro"/>
</dbReference>
<organism evidence="5 6">
    <name type="scientific">Rhizobium soli</name>
    <dbReference type="NCBI Taxonomy" id="424798"/>
    <lineage>
        <taxon>Bacteria</taxon>
        <taxon>Pseudomonadati</taxon>
        <taxon>Pseudomonadota</taxon>
        <taxon>Alphaproteobacteria</taxon>
        <taxon>Hyphomicrobiales</taxon>
        <taxon>Rhizobiaceae</taxon>
        <taxon>Rhizobium/Agrobacterium group</taxon>
        <taxon>Rhizobium</taxon>
    </lineage>
</organism>
<evidence type="ECO:0000313" key="6">
    <source>
        <dbReference type="Proteomes" id="UP000585437"/>
    </source>
</evidence>
<protein>
    <submittedName>
        <fullName evidence="5">RimJ/RimL family protein N-acetyltransferase</fullName>
    </submittedName>
</protein>
<evidence type="ECO:0000259" key="4">
    <source>
        <dbReference type="PROSITE" id="PS51186"/>
    </source>
</evidence>